<gene>
    <name evidence="4" type="ORF">QS795_011205</name>
</gene>
<evidence type="ECO:0000256" key="1">
    <source>
        <dbReference type="SAM" id="Coils"/>
    </source>
</evidence>
<evidence type="ECO:0000259" key="3">
    <source>
        <dbReference type="Pfam" id="PF10145"/>
    </source>
</evidence>
<evidence type="ECO:0000313" key="4">
    <source>
        <dbReference type="EMBL" id="WPA91053.1"/>
    </source>
</evidence>
<accession>A0ABZ0MYC5</accession>
<evidence type="ECO:0000256" key="2">
    <source>
        <dbReference type="SAM" id="MobiDB-lite"/>
    </source>
</evidence>
<feature type="region of interest" description="Disordered" evidence="2">
    <location>
        <begin position="23"/>
        <end position="55"/>
    </location>
</feature>
<feature type="domain" description="Phage tail tape measure protein" evidence="3">
    <location>
        <begin position="199"/>
        <end position="392"/>
    </location>
</feature>
<sequence length="762" mass="81910">MAKEFKLSMVISARDDASKAITKAMRDSTKESQNAEKAQEKLGKRQRTTSEEGIRQNRALGEEIKRQNRARETLGIRAERAIQREIQQTMAAYNRLARSGTLSVDEQSRAYERMRQRVSQLKTEMQGMSKLARLSDIGGSLAQIGGAMVAGGMAYAEPVKKQMSYEQRLAYMSNTAFSDRDAAGRQEGMKNLDTLIRKSVAEGGGSIDEAAEVLSKLLSEGIFTDKEINGLLPLIQRYSTASGVQSLDLAAVSAALKKNFGISDPKDIKTALDMALKGGQEGAFELPDMAKWLAQQLSAANSVGMNGLDDFASIVAANQAVVSTAGTNDQAGNNLMNFLLKLNSRELGTAAERIKVDGYGIDLSGTLINAREKGIDPIDAFIGLTDKIAANNPKYKALQDKLNKTDKNDPEHQRTLAAMAKIAEGSAIGQLIGDQGTLMAVIGLKGQAEYRNEVKKKVLEQKNKADGQGEGDIQFAVISAGNQFKADQAGNAKQFAEMDSAKPVSDALGTLADKFTDFSKEFPMLTTAAMGAKTAIEAMTQAAVAFAALKFLFGGGSGLSSILGGKGAPKPGMFNPIGGAGTGGLPVHVTNWHESGFNDQDKGLLAKFGAYASTIIDIENSDIAKENLKKLSDDRLQKFKDEGLEGSKYDYLPAGLDAWLQKRDQRLEDNPISVSPYLKGESTSPFLNNERAIDKDVITFDTLEKSGVLQPLLDLTQALKNPPPQPVIEVRSVVELDGQQVAESVNRVNGQDAGRSTGGMFP</sequence>
<protein>
    <submittedName>
        <fullName evidence="4">Phage tail tape measure protein</fullName>
    </submittedName>
</protein>
<dbReference type="InterPro" id="IPR010090">
    <property type="entry name" value="Phage_tape_meas"/>
</dbReference>
<dbReference type="EMBL" id="CP135990">
    <property type="protein sequence ID" value="WPA91053.1"/>
    <property type="molecule type" value="Genomic_DNA"/>
</dbReference>
<dbReference type="RefSeq" id="WP_318626496.1">
    <property type="nucleotide sequence ID" value="NZ_CP135990.1"/>
</dbReference>
<proteinExistence type="predicted"/>
<feature type="coiled-coil region" evidence="1">
    <location>
        <begin position="104"/>
        <end position="131"/>
    </location>
</feature>
<keyword evidence="5" id="KW-1185">Reference proteome</keyword>
<reference evidence="4 5" key="1">
    <citation type="submission" date="2023-09" db="EMBL/GenBank/DDBJ databases">
        <title>Genomic Revisitation and Reclassification of the Genus Providencia.</title>
        <authorList>
            <person name="Dong X."/>
        </authorList>
    </citation>
    <scope>NUCLEOTIDE SEQUENCE [LARGE SCALE GENOMIC DNA]</scope>
    <source>
        <strain evidence="4 5">D4759</strain>
    </source>
</reference>
<evidence type="ECO:0000313" key="5">
    <source>
        <dbReference type="Proteomes" id="UP001302443"/>
    </source>
</evidence>
<dbReference type="Pfam" id="PF10145">
    <property type="entry name" value="PhageMin_Tail"/>
    <property type="match status" value="1"/>
</dbReference>
<keyword evidence="1" id="KW-0175">Coiled coil</keyword>
<name>A0ABZ0MYC5_9GAMM</name>
<organism evidence="4 5">
    <name type="scientific">Providencia zhijiangensis</name>
    <dbReference type="NCBI Taxonomy" id="3053982"/>
    <lineage>
        <taxon>Bacteria</taxon>
        <taxon>Pseudomonadati</taxon>
        <taxon>Pseudomonadota</taxon>
        <taxon>Gammaproteobacteria</taxon>
        <taxon>Enterobacterales</taxon>
        <taxon>Morganellaceae</taxon>
        <taxon>Providencia</taxon>
    </lineage>
</organism>
<dbReference type="Proteomes" id="UP001302443">
    <property type="component" value="Chromosome"/>
</dbReference>